<proteinExistence type="predicted"/>
<evidence type="ECO:0000313" key="1">
    <source>
        <dbReference type="EMBL" id="EQK94701.1"/>
    </source>
</evidence>
<accession>A0AB33Z7G3</accession>
<organism evidence="1 2">
    <name type="scientific">Helicobacter pylori UM037</name>
    <dbReference type="NCBI Taxonomy" id="1321939"/>
    <lineage>
        <taxon>Bacteria</taxon>
        <taxon>Pseudomonadati</taxon>
        <taxon>Campylobacterota</taxon>
        <taxon>Epsilonproteobacteria</taxon>
        <taxon>Campylobacterales</taxon>
        <taxon>Helicobacteraceae</taxon>
        <taxon>Helicobacter</taxon>
    </lineage>
</organism>
<sequence>MIWFILFLTLFSSNIDNYQNRFDEAPPILKKKAFNKRTHN</sequence>
<evidence type="ECO:0000313" key="2">
    <source>
        <dbReference type="Proteomes" id="UP000015893"/>
    </source>
</evidence>
<dbReference type="EMBL" id="AUSI01000030">
    <property type="protein sequence ID" value="EQK94701.1"/>
    <property type="molecule type" value="Genomic_DNA"/>
</dbReference>
<reference evidence="1 2" key="1">
    <citation type="journal article" date="2013" name="Genome Announc.">
        <title>Multiple genome sequences of Helicobacter pylori strains of diverse disease and antibiotic resistance backgrounds from Malaysia.</title>
        <authorList>
            <person name="Rehvathy V."/>
            <person name="Tan M.H."/>
            <person name="Gunaletchumy S.P."/>
            <person name="Teh X."/>
            <person name="Wang S."/>
            <person name="Baybayan P."/>
            <person name="Singh S."/>
            <person name="Ashby M."/>
            <person name="Kaakoush N.O."/>
            <person name="Mitchell H.M."/>
            <person name="Croft L.J."/>
            <person name="Goh K.L."/>
            <person name="Loke M.F."/>
            <person name="Vadivelu J."/>
        </authorList>
    </citation>
    <scope>NUCLEOTIDE SEQUENCE [LARGE SCALE GENOMIC DNA]</scope>
    <source>
        <strain evidence="1 2">UM037</strain>
    </source>
</reference>
<dbReference type="AlphaFoldDB" id="A0AB33Z7G3"/>
<dbReference type="Proteomes" id="UP000015893">
    <property type="component" value="Unassembled WGS sequence"/>
</dbReference>
<protein>
    <recommendedName>
        <fullName evidence="3">Iron transporter</fullName>
    </recommendedName>
</protein>
<evidence type="ECO:0008006" key="3">
    <source>
        <dbReference type="Google" id="ProtNLM"/>
    </source>
</evidence>
<name>A0AB33Z7G3_HELPX</name>
<comment type="caution">
    <text evidence="1">The sequence shown here is derived from an EMBL/GenBank/DDBJ whole genome shotgun (WGS) entry which is preliminary data.</text>
</comment>
<gene>
    <name evidence="1" type="ORF">N198_07235</name>
</gene>